<dbReference type="AlphaFoldDB" id="A0A517PC67"/>
<evidence type="ECO:0000313" key="4">
    <source>
        <dbReference type="Proteomes" id="UP000318741"/>
    </source>
</evidence>
<dbReference type="OrthoDB" id="280487at2"/>
<dbReference type="InterPro" id="IPR008538">
    <property type="entry name" value="Uma2"/>
</dbReference>
<dbReference type="CDD" id="cd06260">
    <property type="entry name" value="DUF820-like"/>
    <property type="match status" value="1"/>
</dbReference>
<dbReference type="Gene3D" id="3.90.1570.10">
    <property type="entry name" value="tt1808, chain A"/>
    <property type="match status" value="1"/>
</dbReference>
<feature type="domain" description="Putative restriction endonuclease" evidence="2">
    <location>
        <begin position="38"/>
        <end position="196"/>
    </location>
</feature>
<protein>
    <recommendedName>
        <fullName evidence="2">Putative restriction endonuclease domain-containing protein</fullName>
    </recommendedName>
</protein>
<dbReference type="RefSeq" id="WP_145359884.1">
    <property type="nucleotide sequence ID" value="NZ_CP036265.1"/>
</dbReference>
<feature type="region of interest" description="Disordered" evidence="1">
    <location>
        <begin position="1"/>
        <end position="25"/>
    </location>
</feature>
<dbReference type="KEGG" id="acaf:CA12_30830"/>
<name>A0A517PC67_9PLAN</name>
<keyword evidence="4" id="KW-1185">Reference proteome</keyword>
<feature type="compositionally biased region" description="Pro residues" evidence="1">
    <location>
        <begin position="1"/>
        <end position="11"/>
    </location>
</feature>
<dbReference type="SUPFAM" id="SSF52980">
    <property type="entry name" value="Restriction endonuclease-like"/>
    <property type="match status" value="1"/>
</dbReference>
<organism evidence="3 4">
    <name type="scientific">Alienimonas californiensis</name>
    <dbReference type="NCBI Taxonomy" id="2527989"/>
    <lineage>
        <taxon>Bacteria</taxon>
        <taxon>Pseudomonadati</taxon>
        <taxon>Planctomycetota</taxon>
        <taxon>Planctomycetia</taxon>
        <taxon>Planctomycetales</taxon>
        <taxon>Planctomycetaceae</taxon>
        <taxon>Alienimonas</taxon>
    </lineage>
</organism>
<accession>A0A517PC67</accession>
<dbReference type="PANTHER" id="PTHR34107">
    <property type="entry name" value="SLL0198 PROTEIN-RELATED"/>
    <property type="match status" value="1"/>
</dbReference>
<dbReference type="InterPro" id="IPR012296">
    <property type="entry name" value="Nuclease_put_TT1808"/>
</dbReference>
<dbReference type="PANTHER" id="PTHR34107:SF4">
    <property type="entry name" value="SLL1222 PROTEIN"/>
    <property type="match status" value="1"/>
</dbReference>
<dbReference type="EMBL" id="CP036265">
    <property type="protein sequence ID" value="QDT16973.1"/>
    <property type="molecule type" value="Genomic_DNA"/>
</dbReference>
<proteinExistence type="predicted"/>
<sequence length="209" mass="23327">MATPLAPPPPEVASGAAIGPNSNGMSMTTEEFDAVRYEDCDPGFRYELVRGVLIVSPIPKNPHEAMIDDLGFRVEKYRREHPDGAACDGTLPGRYVETFIGRRIADRVVWCGLGRDPNHAEDVPTIAVEIVSERTRDRRREYLEKRAEHRDAGVAEYWIVDRFARTVTVVESSGTERAIGEQDSLTSPLLPGFSITPLDLFREAERWGS</sequence>
<dbReference type="InterPro" id="IPR011335">
    <property type="entry name" value="Restrct_endonuc-II-like"/>
</dbReference>
<gene>
    <name evidence="3" type="ORF">CA12_30830</name>
</gene>
<evidence type="ECO:0000313" key="3">
    <source>
        <dbReference type="EMBL" id="QDT16973.1"/>
    </source>
</evidence>
<reference evidence="3 4" key="1">
    <citation type="submission" date="2019-02" db="EMBL/GenBank/DDBJ databases">
        <title>Deep-cultivation of Planctomycetes and their phenomic and genomic characterization uncovers novel biology.</title>
        <authorList>
            <person name="Wiegand S."/>
            <person name="Jogler M."/>
            <person name="Boedeker C."/>
            <person name="Pinto D."/>
            <person name="Vollmers J."/>
            <person name="Rivas-Marin E."/>
            <person name="Kohn T."/>
            <person name="Peeters S.H."/>
            <person name="Heuer A."/>
            <person name="Rast P."/>
            <person name="Oberbeckmann S."/>
            <person name="Bunk B."/>
            <person name="Jeske O."/>
            <person name="Meyerdierks A."/>
            <person name="Storesund J.E."/>
            <person name="Kallscheuer N."/>
            <person name="Luecker S."/>
            <person name="Lage O.M."/>
            <person name="Pohl T."/>
            <person name="Merkel B.J."/>
            <person name="Hornburger P."/>
            <person name="Mueller R.-W."/>
            <person name="Bruemmer F."/>
            <person name="Labrenz M."/>
            <person name="Spormann A.M."/>
            <person name="Op den Camp H."/>
            <person name="Overmann J."/>
            <person name="Amann R."/>
            <person name="Jetten M.S.M."/>
            <person name="Mascher T."/>
            <person name="Medema M.H."/>
            <person name="Devos D.P."/>
            <person name="Kaster A.-K."/>
            <person name="Ovreas L."/>
            <person name="Rohde M."/>
            <person name="Galperin M.Y."/>
            <person name="Jogler C."/>
        </authorList>
    </citation>
    <scope>NUCLEOTIDE SEQUENCE [LARGE SCALE GENOMIC DNA]</scope>
    <source>
        <strain evidence="3 4">CA12</strain>
    </source>
</reference>
<evidence type="ECO:0000259" key="2">
    <source>
        <dbReference type="Pfam" id="PF05685"/>
    </source>
</evidence>
<dbReference type="Pfam" id="PF05685">
    <property type="entry name" value="Uma2"/>
    <property type="match status" value="1"/>
</dbReference>
<dbReference type="Proteomes" id="UP000318741">
    <property type="component" value="Chromosome"/>
</dbReference>
<evidence type="ECO:0000256" key="1">
    <source>
        <dbReference type="SAM" id="MobiDB-lite"/>
    </source>
</evidence>